<evidence type="ECO:0000313" key="3">
    <source>
        <dbReference type="EMBL" id="KZM27737.1"/>
    </source>
</evidence>
<dbReference type="InterPro" id="IPR029032">
    <property type="entry name" value="AhpD-like"/>
</dbReference>
<protein>
    <recommendedName>
        <fullName evidence="2">Mop domain-containing protein</fullName>
    </recommendedName>
</protein>
<comment type="caution">
    <text evidence="3">The sequence shown here is derived from an EMBL/GenBank/DDBJ whole genome shotgun (WGS) entry which is preliminary data.</text>
</comment>
<dbReference type="InterPro" id="IPR004606">
    <property type="entry name" value="Mop_domain"/>
</dbReference>
<dbReference type="Gene3D" id="2.40.50.100">
    <property type="match status" value="1"/>
</dbReference>
<dbReference type="GO" id="GO:0015689">
    <property type="term" value="P:molybdate ion transport"/>
    <property type="evidence" value="ECO:0007669"/>
    <property type="project" value="InterPro"/>
</dbReference>
<dbReference type="InterPro" id="IPR003779">
    <property type="entry name" value="CMD-like"/>
</dbReference>
<keyword evidence="1" id="KW-0500">Molybdenum</keyword>
<dbReference type="Gene3D" id="1.10.1660.10">
    <property type="match status" value="1"/>
</dbReference>
<dbReference type="SUPFAM" id="SSF69118">
    <property type="entry name" value="AhpD-like"/>
    <property type="match status" value="1"/>
</dbReference>
<dbReference type="SUPFAM" id="SSF50331">
    <property type="entry name" value="MOP-like"/>
    <property type="match status" value="1"/>
</dbReference>
<keyword evidence="4" id="KW-1185">Reference proteome</keyword>
<evidence type="ECO:0000313" key="4">
    <source>
        <dbReference type="Proteomes" id="UP000076837"/>
    </source>
</evidence>
<sequence length="330" mass="35597">MTRIPAVTPSEASPLIKVAYKFAARQYDEVPEPFAVLANHRKLFVAAARHEMAVQKASKVLPSNIRELAVYRVAWTVGCSWCVDFGTMLSRLDGLDIDKLKEIANYRDSSKYSEDERAAIAYADAMTGDPHGENGVTDEQVADLERRFGRAGVVELTYQIGLENMRARMYSALGITEQGSRICGAFRLVRSALATYDHLVPNIRIREAAGLLGVSDDTVRRWVDGGLLTATTDDSGRKVIDGAELAGFARSNAGPAPADPLTGASSARNRFAGLVTKVVTDKVMAQVEMQCGPFTVVSLMSTDAVRELGLEVGSIGVAIVKATTVIVETP</sequence>
<dbReference type="Pfam" id="PF03459">
    <property type="entry name" value="TOBE"/>
    <property type="match status" value="1"/>
</dbReference>
<dbReference type="CDD" id="cd04762">
    <property type="entry name" value="HTH_MerR-trunc"/>
    <property type="match status" value="1"/>
</dbReference>
<dbReference type="Proteomes" id="UP000076837">
    <property type="component" value="Unassembled WGS sequence"/>
</dbReference>
<dbReference type="Pfam" id="PF02627">
    <property type="entry name" value="CMD"/>
    <property type="match status" value="1"/>
</dbReference>
<proteinExistence type="predicted"/>
<dbReference type="InterPro" id="IPR005116">
    <property type="entry name" value="Transp-assoc_OB_typ1"/>
</dbReference>
<dbReference type="InterPro" id="IPR008995">
    <property type="entry name" value="Mo/tungstate-bd_C_term_dom"/>
</dbReference>
<name>A0A163LEX7_DIDRA</name>
<feature type="domain" description="Mop" evidence="2">
    <location>
        <begin position="264"/>
        <end position="329"/>
    </location>
</feature>
<dbReference type="PROSITE" id="PS51866">
    <property type="entry name" value="MOP"/>
    <property type="match status" value="1"/>
</dbReference>
<gene>
    <name evidence="3" type="ORF">ST47_g1291</name>
</gene>
<dbReference type="EMBL" id="JYNV01000060">
    <property type="protein sequence ID" value="KZM27737.1"/>
    <property type="molecule type" value="Genomic_DNA"/>
</dbReference>
<reference evidence="3 4" key="1">
    <citation type="journal article" date="2016" name="Sci. Rep.">
        <title>Draft genome sequencing and secretome analysis of fungal phytopathogen Ascochyta rabiei provides insight into the necrotrophic effector repertoire.</title>
        <authorList>
            <person name="Verma S."/>
            <person name="Gazara R.K."/>
            <person name="Nizam S."/>
            <person name="Parween S."/>
            <person name="Chattopadhyay D."/>
            <person name="Verma P.K."/>
        </authorList>
    </citation>
    <scope>NUCLEOTIDE SEQUENCE [LARGE SCALE GENOMIC DNA]</scope>
    <source>
        <strain evidence="3 4">ArDII</strain>
    </source>
</reference>
<dbReference type="AlphaFoldDB" id="A0A163LEX7"/>
<dbReference type="PANTHER" id="PTHR34846">
    <property type="entry name" value="4-CARBOXYMUCONOLACTONE DECARBOXYLASE FAMILY PROTEIN (AFU_ORTHOLOGUE AFUA_6G11590)"/>
    <property type="match status" value="1"/>
</dbReference>
<dbReference type="GO" id="GO:0051920">
    <property type="term" value="F:peroxiredoxin activity"/>
    <property type="evidence" value="ECO:0007669"/>
    <property type="project" value="InterPro"/>
</dbReference>
<dbReference type="PANTHER" id="PTHR34846:SF5">
    <property type="entry name" value="CARBOXYMUCONOLACTONE DECARBOXYLASE-LIKE DOMAIN-CONTAINING PROTEIN"/>
    <property type="match status" value="1"/>
</dbReference>
<evidence type="ECO:0000259" key="2">
    <source>
        <dbReference type="PROSITE" id="PS51866"/>
    </source>
</evidence>
<accession>A0A163LEX7</accession>
<organism evidence="3 4">
    <name type="scientific">Didymella rabiei</name>
    <name type="common">Chickpea ascochyta blight fungus</name>
    <name type="synonym">Mycosphaerella rabiei</name>
    <dbReference type="NCBI Taxonomy" id="5454"/>
    <lineage>
        <taxon>Eukaryota</taxon>
        <taxon>Fungi</taxon>
        <taxon>Dikarya</taxon>
        <taxon>Ascomycota</taxon>
        <taxon>Pezizomycotina</taxon>
        <taxon>Dothideomycetes</taxon>
        <taxon>Pleosporomycetidae</taxon>
        <taxon>Pleosporales</taxon>
        <taxon>Pleosporineae</taxon>
        <taxon>Didymellaceae</taxon>
        <taxon>Ascochyta</taxon>
    </lineage>
</organism>
<dbReference type="Gene3D" id="1.20.1290.10">
    <property type="entry name" value="AhpD-like"/>
    <property type="match status" value="1"/>
</dbReference>
<evidence type="ECO:0000256" key="1">
    <source>
        <dbReference type="ARBA" id="ARBA00022505"/>
    </source>
</evidence>